<dbReference type="Pfam" id="PF08125">
    <property type="entry name" value="Mannitol_dh_C"/>
    <property type="match status" value="1"/>
</dbReference>
<dbReference type="RefSeq" id="WP_316781093.1">
    <property type="nucleotide sequence ID" value="NZ_JASMWN010000022.1"/>
</dbReference>
<gene>
    <name evidence="4" type="ORF">QO231_20825</name>
</gene>
<evidence type="ECO:0000256" key="1">
    <source>
        <dbReference type="ARBA" id="ARBA00023002"/>
    </source>
</evidence>
<dbReference type="InterPro" id="IPR050988">
    <property type="entry name" value="Mannitol_DH/Oxidoreductase"/>
</dbReference>
<dbReference type="Proteomes" id="UP001255416">
    <property type="component" value="Unassembled WGS sequence"/>
</dbReference>
<feature type="domain" description="Mannitol dehydrogenase N-terminal" evidence="2">
    <location>
        <begin position="17"/>
        <end position="262"/>
    </location>
</feature>
<keyword evidence="5" id="KW-1185">Reference proteome</keyword>
<accession>A0ABU3VJX7</accession>
<dbReference type="Gene3D" id="3.40.50.720">
    <property type="entry name" value="NAD(P)-binding Rossmann-like Domain"/>
    <property type="match status" value="1"/>
</dbReference>
<evidence type="ECO:0000313" key="5">
    <source>
        <dbReference type="Proteomes" id="UP001255416"/>
    </source>
</evidence>
<dbReference type="InterPro" id="IPR013118">
    <property type="entry name" value="Mannitol_DH_C"/>
</dbReference>
<dbReference type="InterPro" id="IPR000669">
    <property type="entry name" value="Mannitol_DH"/>
</dbReference>
<feature type="domain" description="Mannitol dehydrogenase C-terminal" evidence="3">
    <location>
        <begin position="272"/>
        <end position="459"/>
    </location>
</feature>
<dbReference type="PANTHER" id="PTHR43362:SF1">
    <property type="entry name" value="MANNITOL DEHYDROGENASE 2-RELATED"/>
    <property type="match status" value="1"/>
</dbReference>
<name>A0ABU3VJX7_9RHOB</name>
<dbReference type="PRINTS" id="PR00084">
    <property type="entry name" value="MTLDHDRGNASE"/>
</dbReference>
<dbReference type="InterPro" id="IPR008927">
    <property type="entry name" value="6-PGluconate_DH-like_C_sf"/>
</dbReference>
<dbReference type="Pfam" id="PF01232">
    <property type="entry name" value="Mannitol_dh"/>
    <property type="match status" value="1"/>
</dbReference>
<evidence type="ECO:0000259" key="2">
    <source>
        <dbReference type="Pfam" id="PF01232"/>
    </source>
</evidence>
<dbReference type="PANTHER" id="PTHR43362">
    <property type="entry name" value="MANNITOL DEHYDROGENASE DSF1-RELATED"/>
    <property type="match status" value="1"/>
</dbReference>
<dbReference type="InterPro" id="IPR013328">
    <property type="entry name" value="6PGD_dom2"/>
</dbReference>
<evidence type="ECO:0000313" key="4">
    <source>
        <dbReference type="EMBL" id="MDU9006280.1"/>
    </source>
</evidence>
<dbReference type="SUPFAM" id="SSF48179">
    <property type="entry name" value="6-phosphogluconate dehydrogenase C-terminal domain-like"/>
    <property type="match status" value="1"/>
</dbReference>
<reference evidence="5" key="1">
    <citation type="submission" date="2023-05" db="EMBL/GenBank/DDBJ databases">
        <title>Sedimentitalea sp. nov. JM2-8.</title>
        <authorList>
            <person name="Huang J."/>
        </authorList>
    </citation>
    <scope>NUCLEOTIDE SEQUENCE [LARGE SCALE GENOMIC DNA]</scope>
    <source>
        <strain evidence="5">KHS03</strain>
    </source>
</reference>
<dbReference type="EMBL" id="JASMWN010000022">
    <property type="protein sequence ID" value="MDU9006280.1"/>
    <property type="molecule type" value="Genomic_DNA"/>
</dbReference>
<dbReference type="Gene3D" id="1.10.1040.10">
    <property type="entry name" value="N-(1-d-carboxylethyl)-l-norvaline Dehydrogenase, domain 2"/>
    <property type="match status" value="1"/>
</dbReference>
<keyword evidence="1 4" id="KW-0560">Oxidoreductase</keyword>
<organism evidence="4 5">
    <name type="scientific">Sedimentitalea todarodis</name>
    <dbReference type="NCBI Taxonomy" id="1631240"/>
    <lineage>
        <taxon>Bacteria</taxon>
        <taxon>Pseudomonadati</taxon>
        <taxon>Pseudomonadota</taxon>
        <taxon>Alphaproteobacteria</taxon>
        <taxon>Rhodobacterales</taxon>
        <taxon>Paracoccaceae</taxon>
        <taxon>Sedimentitalea</taxon>
    </lineage>
</organism>
<evidence type="ECO:0000259" key="3">
    <source>
        <dbReference type="Pfam" id="PF08125"/>
    </source>
</evidence>
<dbReference type="InterPro" id="IPR036291">
    <property type="entry name" value="NAD(P)-bd_dom_sf"/>
</dbReference>
<dbReference type="InterPro" id="IPR013131">
    <property type="entry name" value="Mannitol_DH_N"/>
</dbReference>
<protein>
    <submittedName>
        <fullName evidence="4">Mannitol dehydrogenase family protein</fullName>
        <ecNumber evidence="4">1.1.1.-</ecNumber>
    </submittedName>
</protein>
<dbReference type="SUPFAM" id="SSF51735">
    <property type="entry name" value="NAD(P)-binding Rossmann-fold domains"/>
    <property type="match status" value="1"/>
</dbReference>
<dbReference type="GO" id="GO:0016491">
    <property type="term" value="F:oxidoreductase activity"/>
    <property type="evidence" value="ECO:0007669"/>
    <property type="project" value="UniProtKB-KW"/>
</dbReference>
<dbReference type="EC" id="1.1.1.-" evidence="4"/>
<comment type="caution">
    <text evidence="4">The sequence shown here is derived from an EMBL/GenBank/DDBJ whole genome shotgun (WGS) entry which is preliminary data.</text>
</comment>
<proteinExistence type="predicted"/>
<sequence length="475" mass="50898">MEISVTTEARLSRPATGIVHLGLGAFFRAFGCVYVADAMAASGGDWGIVGVSLRSPGTRDALRGQGWAYTSVTLGPNGEETRSIDVLNGVLVAPEDPSAVLAAMAEPGVRIVTLTVTEKGYCHNPASGDLNTEHPDIIHDLAHELPVSAPGFLVRALQMRRSAGLAPFTVLTCDNLPENGKLVRGVVLELAGLIDSELATWIDREGRFPSTMVDRITPATTQADIARVAELTGRPDAAPVMHEPFAQWAVEDDFVDDARPDLAAAGAEMVADVTAHEHMKLRMLNGTHSALAYIGYLAGHETIADTVADPVFAAYVRMLWSEITPTVTAPPGVSLSAYADALFERFANPSIRHRTWQIAMDGSQKLPQRILGTLRENLDAGRDSPALFLAVAAWMRYVGGADETGNLIDVRDPLADRFRAVSEGAETPAERVEALLATRDVFSADLANRLRAPLTKAAEHLWSVGVRTAIRDLTG</sequence>